<organism evidence="2 3">
    <name type="scientific">Tanacetum coccineum</name>
    <dbReference type="NCBI Taxonomy" id="301880"/>
    <lineage>
        <taxon>Eukaryota</taxon>
        <taxon>Viridiplantae</taxon>
        <taxon>Streptophyta</taxon>
        <taxon>Embryophyta</taxon>
        <taxon>Tracheophyta</taxon>
        <taxon>Spermatophyta</taxon>
        <taxon>Magnoliopsida</taxon>
        <taxon>eudicotyledons</taxon>
        <taxon>Gunneridae</taxon>
        <taxon>Pentapetalae</taxon>
        <taxon>asterids</taxon>
        <taxon>campanulids</taxon>
        <taxon>Asterales</taxon>
        <taxon>Asteraceae</taxon>
        <taxon>Asteroideae</taxon>
        <taxon>Anthemideae</taxon>
        <taxon>Anthemidinae</taxon>
        <taxon>Tanacetum</taxon>
    </lineage>
</organism>
<reference evidence="2" key="1">
    <citation type="journal article" date="2022" name="Int. J. Mol. Sci.">
        <title>Draft Genome of Tanacetum Coccineum: Genomic Comparison of Closely Related Tanacetum-Family Plants.</title>
        <authorList>
            <person name="Yamashiro T."/>
            <person name="Shiraishi A."/>
            <person name="Nakayama K."/>
            <person name="Satake H."/>
        </authorList>
    </citation>
    <scope>NUCLEOTIDE SEQUENCE</scope>
</reference>
<keyword evidence="3" id="KW-1185">Reference proteome</keyword>
<sequence>MTQSFNTVLKNNLKEIKIHNLIISRRDTVKNKSSIYTLSIVNVEHPRMLTHGHDLRSQRSGLKVKDSDDSGEGGLNSQISQKVKGHKETTSPTSHLTRVTERHKEASNYGGRKDTKNTRI</sequence>
<gene>
    <name evidence="2" type="ORF">Tco_0626160</name>
</gene>
<feature type="compositionally biased region" description="Basic and acidic residues" evidence="1">
    <location>
        <begin position="98"/>
        <end position="120"/>
    </location>
</feature>
<evidence type="ECO:0000313" key="3">
    <source>
        <dbReference type="Proteomes" id="UP001151760"/>
    </source>
</evidence>
<evidence type="ECO:0000313" key="2">
    <source>
        <dbReference type="EMBL" id="GJS52798.1"/>
    </source>
</evidence>
<name>A0ABQ4WIS8_9ASTR</name>
<dbReference type="EMBL" id="BQNB010008680">
    <property type="protein sequence ID" value="GJS52798.1"/>
    <property type="molecule type" value="Genomic_DNA"/>
</dbReference>
<comment type="caution">
    <text evidence="2">The sequence shown here is derived from an EMBL/GenBank/DDBJ whole genome shotgun (WGS) entry which is preliminary data.</text>
</comment>
<proteinExistence type="predicted"/>
<evidence type="ECO:0000256" key="1">
    <source>
        <dbReference type="SAM" id="MobiDB-lite"/>
    </source>
</evidence>
<feature type="compositionally biased region" description="Basic and acidic residues" evidence="1">
    <location>
        <begin position="51"/>
        <end position="68"/>
    </location>
</feature>
<accession>A0ABQ4WIS8</accession>
<reference evidence="2" key="2">
    <citation type="submission" date="2022-01" db="EMBL/GenBank/DDBJ databases">
        <authorList>
            <person name="Yamashiro T."/>
            <person name="Shiraishi A."/>
            <person name="Satake H."/>
            <person name="Nakayama K."/>
        </authorList>
    </citation>
    <scope>NUCLEOTIDE SEQUENCE</scope>
</reference>
<dbReference type="Proteomes" id="UP001151760">
    <property type="component" value="Unassembled WGS sequence"/>
</dbReference>
<protein>
    <submittedName>
        <fullName evidence="2">Uncharacterized protein</fullName>
    </submittedName>
</protein>
<feature type="region of interest" description="Disordered" evidence="1">
    <location>
        <begin position="51"/>
        <end position="120"/>
    </location>
</feature>